<dbReference type="AlphaFoldDB" id="A0A6A7A1Y6"/>
<evidence type="ECO:0000313" key="5">
    <source>
        <dbReference type="EMBL" id="KAF2826575.1"/>
    </source>
</evidence>
<dbReference type="GO" id="GO:0048038">
    <property type="term" value="F:quinone binding"/>
    <property type="evidence" value="ECO:0007669"/>
    <property type="project" value="TreeGrafter"/>
</dbReference>
<accession>A0A6A7A1Y6</accession>
<protein>
    <submittedName>
        <fullName evidence="5">NAD(P)-binding protein</fullName>
    </submittedName>
</protein>
<dbReference type="SUPFAM" id="SSF51735">
    <property type="entry name" value="NAD(P)-binding Rossmann-fold domains"/>
    <property type="match status" value="1"/>
</dbReference>
<dbReference type="FunFam" id="3.40.50.720:FF:000084">
    <property type="entry name" value="Short-chain dehydrogenase reductase"/>
    <property type="match status" value="1"/>
</dbReference>
<organism evidence="5 6">
    <name type="scientific">Ophiobolus disseminans</name>
    <dbReference type="NCBI Taxonomy" id="1469910"/>
    <lineage>
        <taxon>Eukaryota</taxon>
        <taxon>Fungi</taxon>
        <taxon>Dikarya</taxon>
        <taxon>Ascomycota</taxon>
        <taxon>Pezizomycotina</taxon>
        <taxon>Dothideomycetes</taxon>
        <taxon>Pleosporomycetidae</taxon>
        <taxon>Pleosporales</taxon>
        <taxon>Pleosporineae</taxon>
        <taxon>Phaeosphaeriaceae</taxon>
        <taxon>Ophiobolus</taxon>
    </lineage>
</organism>
<dbReference type="GO" id="GO:0016616">
    <property type="term" value="F:oxidoreductase activity, acting on the CH-OH group of donors, NAD or NADP as acceptor"/>
    <property type="evidence" value="ECO:0007669"/>
    <property type="project" value="TreeGrafter"/>
</dbReference>
<dbReference type="PANTHER" id="PTHR42760:SF133">
    <property type="entry name" value="3-OXOACYL-[ACYL-CARRIER-PROTEIN] REDUCTASE"/>
    <property type="match status" value="1"/>
</dbReference>
<evidence type="ECO:0000256" key="2">
    <source>
        <dbReference type="ARBA" id="ARBA00022857"/>
    </source>
</evidence>
<dbReference type="PRINTS" id="PR00081">
    <property type="entry name" value="GDHRDH"/>
</dbReference>
<dbReference type="CDD" id="cd05233">
    <property type="entry name" value="SDR_c"/>
    <property type="match status" value="1"/>
</dbReference>
<dbReference type="InterPro" id="IPR002347">
    <property type="entry name" value="SDR_fam"/>
</dbReference>
<keyword evidence="2" id="KW-0521">NADP</keyword>
<dbReference type="Pfam" id="PF00106">
    <property type="entry name" value="adh_short"/>
    <property type="match status" value="1"/>
</dbReference>
<name>A0A6A7A1Y6_9PLEO</name>
<dbReference type="PANTHER" id="PTHR42760">
    <property type="entry name" value="SHORT-CHAIN DEHYDROGENASES/REDUCTASES FAMILY MEMBER"/>
    <property type="match status" value="1"/>
</dbReference>
<dbReference type="InterPro" id="IPR036291">
    <property type="entry name" value="NAD(P)-bd_dom_sf"/>
</dbReference>
<evidence type="ECO:0000256" key="3">
    <source>
        <dbReference type="ARBA" id="ARBA00023002"/>
    </source>
</evidence>
<dbReference type="EMBL" id="MU006226">
    <property type="protein sequence ID" value="KAF2826575.1"/>
    <property type="molecule type" value="Genomic_DNA"/>
</dbReference>
<evidence type="ECO:0000256" key="1">
    <source>
        <dbReference type="ARBA" id="ARBA00006484"/>
    </source>
</evidence>
<comment type="similarity">
    <text evidence="1 4">Belongs to the short-chain dehydrogenases/reductases (SDR) family.</text>
</comment>
<proteinExistence type="inferred from homology"/>
<dbReference type="PRINTS" id="PR00080">
    <property type="entry name" value="SDRFAMILY"/>
</dbReference>
<keyword evidence="6" id="KW-1185">Reference proteome</keyword>
<evidence type="ECO:0000313" key="6">
    <source>
        <dbReference type="Proteomes" id="UP000799424"/>
    </source>
</evidence>
<gene>
    <name evidence="5" type="ORF">CC86DRAFT_370528</name>
</gene>
<dbReference type="Gene3D" id="3.40.50.720">
    <property type="entry name" value="NAD(P)-binding Rossmann-like Domain"/>
    <property type="match status" value="1"/>
</dbReference>
<reference evidence="5" key="1">
    <citation type="journal article" date="2020" name="Stud. Mycol.">
        <title>101 Dothideomycetes genomes: a test case for predicting lifestyles and emergence of pathogens.</title>
        <authorList>
            <person name="Haridas S."/>
            <person name="Albert R."/>
            <person name="Binder M."/>
            <person name="Bloem J."/>
            <person name="Labutti K."/>
            <person name="Salamov A."/>
            <person name="Andreopoulos B."/>
            <person name="Baker S."/>
            <person name="Barry K."/>
            <person name="Bills G."/>
            <person name="Bluhm B."/>
            <person name="Cannon C."/>
            <person name="Castanera R."/>
            <person name="Culley D."/>
            <person name="Daum C."/>
            <person name="Ezra D."/>
            <person name="Gonzalez J."/>
            <person name="Henrissat B."/>
            <person name="Kuo A."/>
            <person name="Liang C."/>
            <person name="Lipzen A."/>
            <person name="Lutzoni F."/>
            <person name="Magnuson J."/>
            <person name="Mondo S."/>
            <person name="Nolan M."/>
            <person name="Ohm R."/>
            <person name="Pangilinan J."/>
            <person name="Park H.-J."/>
            <person name="Ramirez L."/>
            <person name="Alfaro M."/>
            <person name="Sun H."/>
            <person name="Tritt A."/>
            <person name="Yoshinaga Y."/>
            <person name="Zwiers L.-H."/>
            <person name="Turgeon B."/>
            <person name="Goodwin S."/>
            <person name="Spatafora J."/>
            <person name="Crous P."/>
            <person name="Grigoriev I."/>
        </authorList>
    </citation>
    <scope>NUCLEOTIDE SEQUENCE</scope>
    <source>
        <strain evidence="5">CBS 113818</strain>
    </source>
</reference>
<sequence length="261" mass="27776">MSISSVQNKVVIVTGCSSGIGLATARLFLERRALVFGIDVGAIPQKLADDHQTFTFHQANLTESRAVDEAVSRCQQQYGRIDVLVNCAGVSDGWSSADTIHEEEWERVMAVNLTVPIRLMRAVLPFMKEQNGGAIINVASKAGVSGASAGIAYTASKHGLVGATKNVAWRFHQDGIRCNGVLPGSVATNIASSVQMEHFDSAGFNAFFPVVQMHVSKDSEGTPVPVIGVDDVARGIAFLASDEAKMINGAMIPIDNAWSTM</sequence>
<keyword evidence="3" id="KW-0560">Oxidoreductase</keyword>
<dbReference type="Proteomes" id="UP000799424">
    <property type="component" value="Unassembled WGS sequence"/>
</dbReference>
<dbReference type="GO" id="GO:0006633">
    <property type="term" value="P:fatty acid biosynthetic process"/>
    <property type="evidence" value="ECO:0007669"/>
    <property type="project" value="TreeGrafter"/>
</dbReference>
<dbReference type="OrthoDB" id="1669814at2759"/>
<evidence type="ECO:0000256" key="4">
    <source>
        <dbReference type="RuleBase" id="RU000363"/>
    </source>
</evidence>